<dbReference type="PANTHER" id="PTHR12598">
    <property type="entry name" value="COPPER HOMEOSTASIS PROTEIN CUTC"/>
    <property type="match status" value="1"/>
</dbReference>
<reference evidence="3 4" key="1">
    <citation type="submission" date="2015-06" db="EMBL/GenBank/DDBJ databases">
        <title>Draft genome sequence of an Alphaproteobacteria species associated to the Mediterranean sponge Oscarella lobularis.</title>
        <authorList>
            <person name="Jourda C."/>
            <person name="Santini S."/>
            <person name="Claverie J.-M."/>
        </authorList>
    </citation>
    <scope>NUCLEOTIDE SEQUENCE [LARGE SCALE GENOMIC DNA]</scope>
    <source>
        <strain evidence="3">IGS</strain>
    </source>
</reference>
<dbReference type="PATRIC" id="fig|1675527.3.peg.693"/>
<name>A0A0J9H456_9RHOB</name>
<dbReference type="InterPro" id="IPR036822">
    <property type="entry name" value="CutC-like_dom_sf"/>
</dbReference>
<dbReference type="EMBL" id="LFTY01000001">
    <property type="protein sequence ID" value="KMW60478.1"/>
    <property type="molecule type" value="Genomic_DNA"/>
</dbReference>
<organism evidence="3 4">
    <name type="scientific">Candidatus Rhodobacter oscarellae</name>
    <dbReference type="NCBI Taxonomy" id="1675527"/>
    <lineage>
        <taxon>Bacteria</taxon>
        <taxon>Pseudomonadati</taxon>
        <taxon>Pseudomonadota</taxon>
        <taxon>Alphaproteobacteria</taxon>
        <taxon>Rhodobacterales</taxon>
        <taxon>Rhodobacter group</taxon>
        <taxon>Rhodobacter</taxon>
    </lineage>
</organism>
<comment type="caution">
    <text evidence="2">Once thought to be involved in copper homeostasis, experiments in E.coli have shown this is not the case.</text>
</comment>
<proteinExistence type="inferred from homology"/>
<dbReference type="GO" id="GO:0005737">
    <property type="term" value="C:cytoplasm"/>
    <property type="evidence" value="ECO:0007669"/>
    <property type="project" value="UniProtKB-SubCell"/>
</dbReference>
<protein>
    <recommendedName>
        <fullName evidence="2">PF03932 family protein CutC</fullName>
    </recommendedName>
</protein>
<dbReference type="Pfam" id="PF03932">
    <property type="entry name" value="CutC"/>
    <property type="match status" value="1"/>
</dbReference>
<evidence type="ECO:0000313" key="3">
    <source>
        <dbReference type="EMBL" id="KMW60478.1"/>
    </source>
</evidence>
<comment type="subcellular location">
    <subcellularLocation>
        <location evidence="2">Cytoplasm</location>
    </subcellularLocation>
</comment>
<dbReference type="HAMAP" id="MF_00795">
    <property type="entry name" value="CutC"/>
    <property type="match status" value="1"/>
</dbReference>
<dbReference type="AlphaFoldDB" id="A0A0J9H456"/>
<comment type="similarity">
    <text evidence="1 2">Belongs to the CutC family.</text>
</comment>
<evidence type="ECO:0000256" key="2">
    <source>
        <dbReference type="HAMAP-Rule" id="MF_00795"/>
    </source>
</evidence>
<dbReference type="SUPFAM" id="SSF110395">
    <property type="entry name" value="CutC-like"/>
    <property type="match status" value="1"/>
</dbReference>
<accession>A0A0J9H456</accession>
<evidence type="ECO:0000313" key="4">
    <source>
        <dbReference type="Proteomes" id="UP000037178"/>
    </source>
</evidence>
<gene>
    <name evidence="2" type="primary">cutC</name>
    <name evidence="3" type="ORF">AIOL_000634</name>
</gene>
<dbReference type="Gene3D" id="3.20.20.380">
    <property type="entry name" value="Copper homeostasis (CutC) domain"/>
    <property type="match status" value="1"/>
</dbReference>
<dbReference type="OrthoDB" id="9815677at2"/>
<dbReference type="RefSeq" id="WP_049641556.1">
    <property type="nucleotide sequence ID" value="NZ_LFTY01000001.1"/>
</dbReference>
<keyword evidence="2" id="KW-0963">Cytoplasm</keyword>
<evidence type="ECO:0000256" key="1">
    <source>
        <dbReference type="ARBA" id="ARBA00007768"/>
    </source>
</evidence>
<dbReference type="PANTHER" id="PTHR12598:SF0">
    <property type="entry name" value="COPPER HOMEOSTASIS PROTEIN CUTC HOMOLOG"/>
    <property type="match status" value="1"/>
</dbReference>
<sequence>MSAPKLEVCIDDIAGLQACVAGGADRIELCSALDLGGLTPSYGFMQAAASVEVPVRAMIRPRPGDFSYTAQEVEAMCQDIGVARQMGLDGVVFGASAGGGTLDLPTLQQLCNAAEGMGVTLHRVVDTLDDPVAAVEAAIGLGFDTILTSGKALTAPLGQDVVAGLVQHAAGRIAIMAGSGVTQENAHQLAAHTGAPWLHASCSGKRRNGSTIVELGFGAAEARFTDPTKIRAIKTQLAEPATQI</sequence>
<dbReference type="GO" id="GO:0005507">
    <property type="term" value="F:copper ion binding"/>
    <property type="evidence" value="ECO:0007669"/>
    <property type="project" value="TreeGrafter"/>
</dbReference>
<dbReference type="Proteomes" id="UP000037178">
    <property type="component" value="Unassembled WGS sequence"/>
</dbReference>
<dbReference type="InterPro" id="IPR005627">
    <property type="entry name" value="CutC-like"/>
</dbReference>
<keyword evidence="4" id="KW-1185">Reference proteome</keyword>
<dbReference type="STRING" id="1675527.AIOL_000634"/>
<comment type="caution">
    <text evidence="3">The sequence shown here is derived from an EMBL/GenBank/DDBJ whole genome shotgun (WGS) entry which is preliminary data.</text>
</comment>